<keyword evidence="6" id="KW-0479">Metal-binding</keyword>
<evidence type="ECO:0000256" key="1">
    <source>
        <dbReference type="ARBA" id="ARBA00004496"/>
    </source>
</evidence>
<keyword evidence="5" id="KW-0819">tRNA processing</keyword>
<dbReference type="EMBL" id="PFQF01000040">
    <property type="protein sequence ID" value="PJA20060.1"/>
    <property type="molecule type" value="Genomic_DNA"/>
</dbReference>
<dbReference type="SUPFAM" id="SSF52540">
    <property type="entry name" value="P-loop containing nucleoside triphosphate hydrolases"/>
    <property type="match status" value="1"/>
</dbReference>
<dbReference type="Proteomes" id="UP000230137">
    <property type="component" value="Unassembled WGS sequence"/>
</dbReference>
<dbReference type="GO" id="GO:0005524">
    <property type="term" value="F:ATP binding"/>
    <property type="evidence" value="ECO:0007669"/>
    <property type="project" value="UniProtKB-KW"/>
</dbReference>
<dbReference type="GO" id="GO:0005737">
    <property type="term" value="C:cytoplasm"/>
    <property type="evidence" value="ECO:0007669"/>
    <property type="project" value="UniProtKB-SubCell"/>
</dbReference>
<evidence type="ECO:0000256" key="7">
    <source>
        <dbReference type="ARBA" id="ARBA00022741"/>
    </source>
</evidence>
<comment type="subcellular location">
    <subcellularLocation>
        <location evidence="1">Cytoplasm</location>
    </subcellularLocation>
</comment>
<evidence type="ECO:0000256" key="6">
    <source>
        <dbReference type="ARBA" id="ARBA00022723"/>
    </source>
</evidence>
<comment type="caution">
    <text evidence="11">The sequence shown here is derived from an EMBL/GenBank/DDBJ whole genome shotgun (WGS) entry which is preliminary data.</text>
</comment>
<dbReference type="GO" id="GO:0002949">
    <property type="term" value="P:tRNA threonylcarbamoyladenosine modification"/>
    <property type="evidence" value="ECO:0007669"/>
    <property type="project" value="InterPro"/>
</dbReference>
<evidence type="ECO:0000256" key="8">
    <source>
        <dbReference type="ARBA" id="ARBA00022840"/>
    </source>
</evidence>
<proteinExistence type="inferred from homology"/>
<dbReference type="PANTHER" id="PTHR33540">
    <property type="entry name" value="TRNA THREONYLCARBAMOYLADENOSINE BIOSYNTHESIS PROTEIN TSAE"/>
    <property type="match status" value="1"/>
</dbReference>
<comment type="similarity">
    <text evidence="2">Belongs to the TsaE family.</text>
</comment>
<evidence type="ECO:0000256" key="10">
    <source>
        <dbReference type="ARBA" id="ARBA00032441"/>
    </source>
</evidence>
<evidence type="ECO:0000256" key="4">
    <source>
        <dbReference type="ARBA" id="ARBA00022490"/>
    </source>
</evidence>
<dbReference type="PANTHER" id="PTHR33540:SF2">
    <property type="entry name" value="TRNA THREONYLCARBAMOYLADENOSINE BIOSYNTHESIS PROTEIN TSAE"/>
    <property type="match status" value="1"/>
</dbReference>
<evidence type="ECO:0000256" key="5">
    <source>
        <dbReference type="ARBA" id="ARBA00022694"/>
    </source>
</evidence>
<gene>
    <name evidence="11" type="ORF">COX60_02960</name>
</gene>
<keyword evidence="7" id="KW-0547">Nucleotide-binding</keyword>
<dbReference type="GO" id="GO:0016740">
    <property type="term" value="F:transferase activity"/>
    <property type="evidence" value="ECO:0007669"/>
    <property type="project" value="UniProtKB-KW"/>
</dbReference>
<evidence type="ECO:0000256" key="9">
    <source>
        <dbReference type="ARBA" id="ARBA00022842"/>
    </source>
</evidence>
<reference evidence="12" key="1">
    <citation type="submission" date="2017-09" db="EMBL/GenBank/DDBJ databases">
        <title>Depth-based differentiation of microbial function through sediment-hosted aquifers and enrichment of novel symbionts in the deep terrestrial subsurface.</title>
        <authorList>
            <person name="Probst A.J."/>
            <person name="Ladd B."/>
            <person name="Jarett J.K."/>
            <person name="Geller-Mcgrath D.E."/>
            <person name="Sieber C.M.K."/>
            <person name="Emerson J.B."/>
            <person name="Anantharaman K."/>
            <person name="Thomas B.C."/>
            <person name="Malmstrom R."/>
            <person name="Stieglmeier M."/>
            <person name="Klingl A."/>
            <person name="Woyke T."/>
            <person name="Ryan C.M."/>
            <person name="Banfield J.F."/>
        </authorList>
    </citation>
    <scope>NUCLEOTIDE SEQUENCE [LARGE SCALE GENOMIC DNA]</scope>
</reference>
<evidence type="ECO:0000256" key="3">
    <source>
        <dbReference type="ARBA" id="ARBA00019010"/>
    </source>
</evidence>
<keyword evidence="11" id="KW-0808">Transferase</keyword>
<keyword evidence="8" id="KW-0067">ATP-binding</keyword>
<dbReference type="InterPro" id="IPR027417">
    <property type="entry name" value="P-loop_NTPase"/>
</dbReference>
<dbReference type="Gene3D" id="3.40.50.300">
    <property type="entry name" value="P-loop containing nucleotide triphosphate hydrolases"/>
    <property type="match status" value="1"/>
</dbReference>
<keyword evidence="4" id="KW-0963">Cytoplasm</keyword>
<dbReference type="InterPro" id="IPR003442">
    <property type="entry name" value="T6A_TsaE"/>
</dbReference>
<organism evidence="11 12">
    <name type="scientific">Candidatus Berkelbacteria bacterium CG_4_10_14_0_2_um_filter_35_9_33_12</name>
    <dbReference type="NCBI Taxonomy" id="1974499"/>
    <lineage>
        <taxon>Bacteria</taxon>
        <taxon>Candidatus Berkelbacteria</taxon>
    </lineage>
</organism>
<protein>
    <recommendedName>
        <fullName evidence="3">tRNA threonylcarbamoyladenosine biosynthesis protein TsaE</fullName>
    </recommendedName>
    <alternativeName>
        <fullName evidence="10">t(6)A37 threonylcarbamoyladenosine biosynthesis protein TsaE</fullName>
    </alternativeName>
</protein>
<evidence type="ECO:0000313" key="11">
    <source>
        <dbReference type="EMBL" id="PJA20060.1"/>
    </source>
</evidence>
<name>A0A2M7W3K4_9BACT</name>
<dbReference type="AlphaFoldDB" id="A0A2M7W3K4"/>
<keyword evidence="9" id="KW-0460">Magnesium</keyword>
<dbReference type="Pfam" id="PF02367">
    <property type="entry name" value="TsaE"/>
    <property type="match status" value="1"/>
</dbReference>
<accession>A0A2M7W3K4</accession>
<dbReference type="NCBIfam" id="TIGR00150">
    <property type="entry name" value="T6A_YjeE"/>
    <property type="match status" value="1"/>
</dbReference>
<evidence type="ECO:0000256" key="2">
    <source>
        <dbReference type="ARBA" id="ARBA00007599"/>
    </source>
</evidence>
<dbReference type="GO" id="GO:0046872">
    <property type="term" value="F:metal ion binding"/>
    <property type="evidence" value="ECO:0007669"/>
    <property type="project" value="UniProtKB-KW"/>
</dbReference>
<sequence length="139" mass="16061">MEIILKNINQSLKFANKITKSIKPGVVVGFIGELGTGKTTIIKQIAKNLGVEENVTSPTFVIYKKYRTKLICDLVHIDAYRMTNNSDIVIKEIIENKDKNIVLIEWADRVKMPKKSIYINIQYDENNKNMRKINYENIN</sequence>
<evidence type="ECO:0000313" key="12">
    <source>
        <dbReference type="Proteomes" id="UP000230137"/>
    </source>
</evidence>